<sequence length="53" mass="5912">MGKRTGESLWIVNSPSGTPYHTFGNPIRHQSIQALQLHSIRNVSVHGTSKKEQ</sequence>
<keyword evidence="2" id="KW-1185">Reference proteome</keyword>
<evidence type="ECO:0000313" key="1">
    <source>
        <dbReference type="EMBL" id="KAK7080848.1"/>
    </source>
</evidence>
<proteinExistence type="predicted"/>
<gene>
    <name evidence="1" type="ORF">SK128_025689</name>
</gene>
<evidence type="ECO:0000313" key="2">
    <source>
        <dbReference type="Proteomes" id="UP001381693"/>
    </source>
</evidence>
<accession>A0AAN8XIC6</accession>
<protein>
    <submittedName>
        <fullName evidence="1">Uncharacterized protein</fullName>
    </submittedName>
</protein>
<dbReference type="EMBL" id="JAXCGZ010005771">
    <property type="protein sequence ID" value="KAK7080848.1"/>
    <property type="molecule type" value="Genomic_DNA"/>
</dbReference>
<reference evidence="1 2" key="1">
    <citation type="submission" date="2023-11" db="EMBL/GenBank/DDBJ databases">
        <title>Halocaridina rubra genome assembly.</title>
        <authorList>
            <person name="Smith C."/>
        </authorList>
    </citation>
    <scope>NUCLEOTIDE SEQUENCE [LARGE SCALE GENOMIC DNA]</scope>
    <source>
        <strain evidence="1">EP-1</strain>
        <tissue evidence="1">Whole</tissue>
    </source>
</reference>
<name>A0AAN8XIC6_HALRR</name>
<feature type="non-terminal residue" evidence="1">
    <location>
        <position position="53"/>
    </location>
</feature>
<dbReference type="Proteomes" id="UP001381693">
    <property type="component" value="Unassembled WGS sequence"/>
</dbReference>
<dbReference type="AlphaFoldDB" id="A0AAN8XIC6"/>
<comment type="caution">
    <text evidence="1">The sequence shown here is derived from an EMBL/GenBank/DDBJ whole genome shotgun (WGS) entry which is preliminary data.</text>
</comment>
<organism evidence="1 2">
    <name type="scientific">Halocaridina rubra</name>
    <name type="common">Hawaiian red shrimp</name>
    <dbReference type="NCBI Taxonomy" id="373956"/>
    <lineage>
        <taxon>Eukaryota</taxon>
        <taxon>Metazoa</taxon>
        <taxon>Ecdysozoa</taxon>
        <taxon>Arthropoda</taxon>
        <taxon>Crustacea</taxon>
        <taxon>Multicrustacea</taxon>
        <taxon>Malacostraca</taxon>
        <taxon>Eumalacostraca</taxon>
        <taxon>Eucarida</taxon>
        <taxon>Decapoda</taxon>
        <taxon>Pleocyemata</taxon>
        <taxon>Caridea</taxon>
        <taxon>Atyoidea</taxon>
        <taxon>Atyidae</taxon>
        <taxon>Halocaridina</taxon>
    </lineage>
</organism>